<dbReference type="InterPro" id="IPR010737">
    <property type="entry name" value="4-carb_acid_sugar_kinase_N"/>
</dbReference>
<dbReference type="InterPro" id="IPR031475">
    <property type="entry name" value="NBD_C"/>
</dbReference>
<sequence>MTIRVLIIADDLTGALDSAAGFADGSRSVVVARSPEAVPEALRAAPDVLAINTSSRETAPPRAARRVEAAFSQLAPDAASVIFKKVDSRLKGNVATETAVLARLAQRARQVACPAIPDMRRIVVNGALSGAGVATPVPVAAHFGNGVEVADATTDTDLDALLAEGLEDTLWIGARGLAFALARALGAASPRGAQLRGPTLIVNGSRDPITIDQIAALADMGSISPAPDGVVPDIDARDGPLVLTITDGGEGVPGHIAARRLAEGSARVARRLRPASILFCGGESANACLDQLGVNSLRVTAELRPGLPLGETQMDWGPVQIATKSGGFGVRNTLAEILKGIRHGQ</sequence>
<dbReference type="Pfam" id="PF07005">
    <property type="entry name" value="SBD_N"/>
    <property type="match status" value="1"/>
</dbReference>
<evidence type="ECO:0000256" key="6">
    <source>
        <dbReference type="ARBA" id="ARBA00023277"/>
    </source>
</evidence>
<dbReference type="Pfam" id="PF17042">
    <property type="entry name" value="NBD_C"/>
    <property type="match status" value="1"/>
</dbReference>
<organism evidence="9 10">
    <name type="scientific">Chelativorans intermedius</name>
    <dbReference type="NCBI Taxonomy" id="515947"/>
    <lineage>
        <taxon>Bacteria</taxon>
        <taxon>Pseudomonadati</taxon>
        <taxon>Pseudomonadota</taxon>
        <taxon>Alphaproteobacteria</taxon>
        <taxon>Hyphomicrobiales</taxon>
        <taxon>Phyllobacteriaceae</taxon>
        <taxon>Chelativorans</taxon>
    </lineage>
</organism>
<evidence type="ECO:0000313" key="10">
    <source>
        <dbReference type="Proteomes" id="UP001589755"/>
    </source>
</evidence>
<evidence type="ECO:0000256" key="2">
    <source>
        <dbReference type="ARBA" id="ARBA00022679"/>
    </source>
</evidence>
<dbReference type="Proteomes" id="UP001589755">
    <property type="component" value="Unassembled WGS sequence"/>
</dbReference>
<dbReference type="EMBL" id="JBHLXD010000008">
    <property type="protein sequence ID" value="MFC0208077.1"/>
    <property type="molecule type" value="Genomic_DNA"/>
</dbReference>
<feature type="domain" description="Four-carbon acid sugar kinase N-terminal" evidence="7">
    <location>
        <begin position="6"/>
        <end position="130"/>
    </location>
</feature>
<keyword evidence="6" id="KW-0119">Carbohydrate metabolism</keyword>
<evidence type="ECO:0000256" key="1">
    <source>
        <dbReference type="ARBA" id="ARBA00005715"/>
    </source>
</evidence>
<evidence type="ECO:0000256" key="4">
    <source>
        <dbReference type="ARBA" id="ARBA00022777"/>
    </source>
</evidence>
<keyword evidence="5" id="KW-0067">ATP-binding</keyword>
<evidence type="ECO:0000313" key="9">
    <source>
        <dbReference type="EMBL" id="MFC0208077.1"/>
    </source>
</evidence>
<accession>A0ABV6D602</accession>
<comment type="similarity">
    <text evidence="1">Belongs to the four-carbon acid sugar kinase family.</text>
</comment>
<reference evidence="9 10" key="1">
    <citation type="submission" date="2024-09" db="EMBL/GenBank/DDBJ databases">
        <authorList>
            <person name="Sun Q."/>
            <person name="Mori K."/>
        </authorList>
    </citation>
    <scope>NUCLEOTIDE SEQUENCE [LARGE SCALE GENOMIC DNA]</scope>
    <source>
        <strain evidence="9 10">CCM 8543</strain>
    </source>
</reference>
<dbReference type="SUPFAM" id="SSF142764">
    <property type="entry name" value="YgbK-like"/>
    <property type="match status" value="1"/>
</dbReference>
<keyword evidence="4 9" id="KW-0418">Kinase</keyword>
<proteinExistence type="inferred from homology"/>
<evidence type="ECO:0000256" key="3">
    <source>
        <dbReference type="ARBA" id="ARBA00022741"/>
    </source>
</evidence>
<name>A0ABV6D602_9HYPH</name>
<keyword evidence="10" id="KW-1185">Reference proteome</keyword>
<evidence type="ECO:0000259" key="8">
    <source>
        <dbReference type="Pfam" id="PF17042"/>
    </source>
</evidence>
<keyword evidence="3" id="KW-0547">Nucleotide-binding</keyword>
<comment type="caution">
    <text evidence="9">The sequence shown here is derived from an EMBL/GenBank/DDBJ whole genome shotgun (WGS) entry which is preliminary data.</text>
</comment>
<dbReference type="InterPro" id="IPR042213">
    <property type="entry name" value="NBD_C_sf"/>
</dbReference>
<dbReference type="RefSeq" id="WP_261519085.1">
    <property type="nucleotide sequence ID" value="NZ_JAODNW010000002.1"/>
</dbReference>
<gene>
    <name evidence="9" type="ORF">ACFFJ2_06640</name>
</gene>
<dbReference type="GO" id="GO:0016301">
    <property type="term" value="F:kinase activity"/>
    <property type="evidence" value="ECO:0007669"/>
    <property type="project" value="UniProtKB-KW"/>
</dbReference>
<evidence type="ECO:0000256" key="5">
    <source>
        <dbReference type="ARBA" id="ARBA00022840"/>
    </source>
</evidence>
<evidence type="ECO:0000259" key="7">
    <source>
        <dbReference type="Pfam" id="PF07005"/>
    </source>
</evidence>
<dbReference type="InterPro" id="IPR037051">
    <property type="entry name" value="4-carb_acid_sugar_kinase_N_sf"/>
</dbReference>
<keyword evidence="2" id="KW-0808">Transferase</keyword>
<feature type="domain" description="Four-carbon acid sugar kinase nucleotide binding" evidence="8">
    <location>
        <begin position="258"/>
        <end position="334"/>
    </location>
</feature>
<dbReference type="Gene3D" id="3.40.50.10840">
    <property type="entry name" value="Putative sugar-binding, N-terminal domain"/>
    <property type="match status" value="1"/>
</dbReference>
<protein>
    <submittedName>
        <fullName evidence="9">Four-carbon acid sugar kinase family protein</fullName>
    </submittedName>
</protein>
<dbReference type="Gene3D" id="3.40.980.20">
    <property type="entry name" value="Four-carbon acid sugar kinase, nucleotide binding domain"/>
    <property type="match status" value="1"/>
</dbReference>